<dbReference type="EMBL" id="CACVKT020001911">
    <property type="protein sequence ID" value="CAC5373527.1"/>
    <property type="molecule type" value="Genomic_DNA"/>
</dbReference>
<evidence type="ECO:0000313" key="2">
    <source>
        <dbReference type="EMBL" id="CAC5373527.1"/>
    </source>
</evidence>
<dbReference type="Proteomes" id="UP000507470">
    <property type="component" value="Unassembled WGS sequence"/>
</dbReference>
<keyword evidence="1" id="KW-0812">Transmembrane</keyword>
<keyword evidence="1" id="KW-0472">Membrane</keyword>
<organism evidence="2 3">
    <name type="scientific">Mytilus coruscus</name>
    <name type="common">Sea mussel</name>
    <dbReference type="NCBI Taxonomy" id="42192"/>
    <lineage>
        <taxon>Eukaryota</taxon>
        <taxon>Metazoa</taxon>
        <taxon>Spiralia</taxon>
        <taxon>Lophotrochozoa</taxon>
        <taxon>Mollusca</taxon>
        <taxon>Bivalvia</taxon>
        <taxon>Autobranchia</taxon>
        <taxon>Pteriomorphia</taxon>
        <taxon>Mytilida</taxon>
        <taxon>Mytiloidea</taxon>
        <taxon>Mytilidae</taxon>
        <taxon>Mytilinae</taxon>
        <taxon>Mytilus</taxon>
    </lineage>
</organism>
<evidence type="ECO:0000313" key="3">
    <source>
        <dbReference type="Proteomes" id="UP000507470"/>
    </source>
</evidence>
<dbReference type="AlphaFoldDB" id="A0A6J8ATE4"/>
<keyword evidence="3" id="KW-1185">Reference proteome</keyword>
<gene>
    <name evidence="2" type="ORF">MCOR_11257</name>
</gene>
<evidence type="ECO:0000256" key="1">
    <source>
        <dbReference type="SAM" id="Phobius"/>
    </source>
</evidence>
<name>A0A6J8ATE4_MYTCO</name>
<reference evidence="2 3" key="1">
    <citation type="submission" date="2020-06" db="EMBL/GenBank/DDBJ databases">
        <authorList>
            <person name="Li R."/>
            <person name="Bekaert M."/>
        </authorList>
    </citation>
    <scope>NUCLEOTIDE SEQUENCE [LARGE SCALE GENOMIC DNA]</scope>
    <source>
        <strain evidence="3">wild</strain>
    </source>
</reference>
<sequence length="177" mass="20036">MLRGTKQTFALIGKCPTCNKAFRKCATIHHSKAFIKCATIHHSILELISKIMQLIEHDMFPKTFWEATLFVANLANATDRICRAPAFVVVRAGVIVEASLLVKLFSKIATIRMMIELLISMPSISCFLLLMASDLMCTYIRGFVTYTRYTKYIDNNNTSSIQIALGTARQLKFELNY</sequence>
<accession>A0A6J8ATE4</accession>
<keyword evidence="1" id="KW-1133">Transmembrane helix</keyword>
<feature type="transmembrane region" description="Helical" evidence="1">
    <location>
        <begin position="113"/>
        <end position="132"/>
    </location>
</feature>
<proteinExistence type="predicted"/>
<protein>
    <submittedName>
        <fullName evidence="2">Uncharacterized protein</fullName>
    </submittedName>
</protein>